<dbReference type="GO" id="GO:0016763">
    <property type="term" value="F:pentosyltransferase activity"/>
    <property type="evidence" value="ECO:0007669"/>
    <property type="project" value="TreeGrafter"/>
</dbReference>
<feature type="transmembrane region" description="Helical" evidence="8">
    <location>
        <begin position="339"/>
        <end position="359"/>
    </location>
</feature>
<evidence type="ECO:0000256" key="7">
    <source>
        <dbReference type="ARBA" id="ARBA00023136"/>
    </source>
</evidence>
<dbReference type="GO" id="GO:0009103">
    <property type="term" value="P:lipopolysaccharide biosynthetic process"/>
    <property type="evidence" value="ECO:0007669"/>
    <property type="project" value="UniProtKB-ARBA"/>
</dbReference>
<proteinExistence type="predicted"/>
<keyword evidence="2" id="KW-1003">Cell membrane</keyword>
<feature type="transmembrane region" description="Helical" evidence="8">
    <location>
        <begin position="311"/>
        <end position="332"/>
    </location>
</feature>
<evidence type="ECO:0000256" key="5">
    <source>
        <dbReference type="ARBA" id="ARBA00022692"/>
    </source>
</evidence>
<feature type="transmembrane region" description="Helical" evidence="8">
    <location>
        <begin position="255"/>
        <end position="274"/>
    </location>
</feature>
<keyword evidence="7 8" id="KW-0472">Membrane</keyword>
<feature type="transmembrane region" description="Helical" evidence="8">
    <location>
        <begin position="73"/>
        <end position="103"/>
    </location>
</feature>
<sequence>MEKLKVLWRDFDRKTVKIPKLVIVLAFLVLILRLPSLFEPCWYGDEGIYLTLGQGMRRGQMLYRDLHDNKPPLLYLLAAVAGNVFWFRFILLLWMLATVWLFFKLAEEIFPKKKWLQSLLTVAFVILTSIPTLEGNIANAEIFFIGLIIAGFLAFLKKKHFWAGFLLGLSFLFKSPPLFDFGALLIFSLLTAFNQKDLKNSLKKVILPMAGGFLLPLFTTIIYYSSKGNLIYYIKSAFLLNLPYLSSWGSSQKSILINGLFPRGLILLVFLVLTFWQRKKLLRQPVILLVSLWLLLALFGALLSGRPYPHYLIQILAPFLILSGAMIVNLSFLIEEKRLFVLFLPIFLVPLAFRVYNFYTYRVLDYYQNFAEFTLGKKNQDEYYRWFDGRVAANYQLARFIRDTVPENERIFIWGNEPCVYALSRHLPVGRYAVAYHIIDFDGYEETMEAIKKNRPLLIIFAPFDRFFLDLNSFLEAGYLRVETVNKAQIWYRKQ</sequence>
<dbReference type="PANTHER" id="PTHR33908:SF11">
    <property type="entry name" value="MEMBRANE PROTEIN"/>
    <property type="match status" value="1"/>
</dbReference>
<keyword evidence="6 8" id="KW-1133">Transmembrane helix</keyword>
<evidence type="ECO:0000256" key="6">
    <source>
        <dbReference type="ARBA" id="ARBA00022989"/>
    </source>
</evidence>
<evidence type="ECO:0000313" key="9">
    <source>
        <dbReference type="EMBL" id="PIS15091.1"/>
    </source>
</evidence>
<evidence type="ECO:0000313" key="10">
    <source>
        <dbReference type="Proteomes" id="UP000231282"/>
    </source>
</evidence>
<dbReference type="GO" id="GO:0005886">
    <property type="term" value="C:plasma membrane"/>
    <property type="evidence" value="ECO:0007669"/>
    <property type="project" value="UniProtKB-SubCell"/>
</dbReference>
<gene>
    <name evidence="9" type="ORF">COT63_01820</name>
</gene>
<organism evidence="9 10">
    <name type="scientific">Candidatus Shapirobacteria bacterium CG09_land_8_20_14_0_10_38_17</name>
    <dbReference type="NCBI Taxonomy" id="1974884"/>
    <lineage>
        <taxon>Bacteria</taxon>
        <taxon>Candidatus Shapironibacteriota</taxon>
    </lineage>
</organism>
<feature type="transmembrane region" description="Helical" evidence="8">
    <location>
        <begin position="137"/>
        <end position="156"/>
    </location>
</feature>
<dbReference type="AlphaFoldDB" id="A0A2H0WR43"/>
<accession>A0A2H0WR43</accession>
<keyword evidence="4" id="KW-0808">Transferase</keyword>
<dbReference type="Proteomes" id="UP000231282">
    <property type="component" value="Unassembled WGS sequence"/>
</dbReference>
<evidence type="ECO:0000256" key="1">
    <source>
        <dbReference type="ARBA" id="ARBA00004651"/>
    </source>
</evidence>
<feature type="transmembrane region" description="Helical" evidence="8">
    <location>
        <begin position="177"/>
        <end position="193"/>
    </location>
</feature>
<reference evidence="10" key="1">
    <citation type="submission" date="2017-09" db="EMBL/GenBank/DDBJ databases">
        <title>Depth-based differentiation of microbial function through sediment-hosted aquifers and enrichment of novel symbionts in the deep terrestrial subsurface.</title>
        <authorList>
            <person name="Probst A.J."/>
            <person name="Ladd B."/>
            <person name="Jarett J.K."/>
            <person name="Geller-Mcgrath D.E."/>
            <person name="Sieber C.M.K."/>
            <person name="Emerson J.B."/>
            <person name="Anantharaman K."/>
            <person name="Thomas B.C."/>
            <person name="Malmstrom R."/>
            <person name="Stieglmeier M."/>
            <person name="Klingl A."/>
            <person name="Woyke T."/>
            <person name="Ryan C.M."/>
            <person name="Banfield J.F."/>
        </authorList>
    </citation>
    <scope>NUCLEOTIDE SEQUENCE [LARGE SCALE GENOMIC DNA]</scope>
</reference>
<evidence type="ECO:0000256" key="8">
    <source>
        <dbReference type="SAM" id="Phobius"/>
    </source>
</evidence>
<feature type="transmembrane region" description="Helical" evidence="8">
    <location>
        <begin position="21"/>
        <end position="38"/>
    </location>
</feature>
<feature type="transmembrane region" description="Helical" evidence="8">
    <location>
        <begin position="286"/>
        <end position="305"/>
    </location>
</feature>
<name>A0A2H0WR43_9BACT</name>
<dbReference type="InterPro" id="IPR050297">
    <property type="entry name" value="LipidA_mod_glycosyltrf_83"/>
</dbReference>
<keyword evidence="5 8" id="KW-0812">Transmembrane</keyword>
<dbReference type="EMBL" id="PEZH01000034">
    <property type="protein sequence ID" value="PIS15091.1"/>
    <property type="molecule type" value="Genomic_DNA"/>
</dbReference>
<evidence type="ECO:0000256" key="4">
    <source>
        <dbReference type="ARBA" id="ARBA00022679"/>
    </source>
</evidence>
<comment type="subcellular location">
    <subcellularLocation>
        <location evidence="1">Cell membrane</location>
        <topology evidence="1">Multi-pass membrane protein</topology>
    </subcellularLocation>
</comment>
<protein>
    <submittedName>
        <fullName evidence="9">Uncharacterized protein</fullName>
    </submittedName>
</protein>
<dbReference type="PANTHER" id="PTHR33908">
    <property type="entry name" value="MANNOSYLTRANSFERASE YKCB-RELATED"/>
    <property type="match status" value="1"/>
</dbReference>
<keyword evidence="3" id="KW-0328">Glycosyltransferase</keyword>
<feature type="transmembrane region" description="Helical" evidence="8">
    <location>
        <begin position="205"/>
        <end position="223"/>
    </location>
</feature>
<feature type="transmembrane region" description="Helical" evidence="8">
    <location>
        <begin position="115"/>
        <end position="131"/>
    </location>
</feature>
<comment type="caution">
    <text evidence="9">The sequence shown here is derived from an EMBL/GenBank/DDBJ whole genome shotgun (WGS) entry which is preliminary data.</text>
</comment>
<evidence type="ECO:0000256" key="3">
    <source>
        <dbReference type="ARBA" id="ARBA00022676"/>
    </source>
</evidence>
<evidence type="ECO:0000256" key="2">
    <source>
        <dbReference type="ARBA" id="ARBA00022475"/>
    </source>
</evidence>